<organism evidence="1 4">
    <name type="scientific">Halococcus dombrowskii</name>
    <dbReference type="NCBI Taxonomy" id="179637"/>
    <lineage>
        <taxon>Archaea</taxon>
        <taxon>Methanobacteriati</taxon>
        <taxon>Methanobacteriota</taxon>
        <taxon>Stenosarchaea group</taxon>
        <taxon>Halobacteria</taxon>
        <taxon>Halobacteriales</taxon>
        <taxon>Halococcaceae</taxon>
        <taxon>Halococcus</taxon>
    </lineage>
</organism>
<name>A0AAV3SGT2_HALDO</name>
<dbReference type="InterPro" id="IPR043811">
    <property type="entry name" value="DUF5793"/>
</dbReference>
<geneLocation type="plasmid" evidence="2 3">
    <name>unnamed2</name>
</geneLocation>
<dbReference type="AlphaFoldDB" id="A0AAV3SGT2"/>
<dbReference type="RefSeq" id="WP_244706130.1">
    <property type="nucleotide sequence ID" value="NZ_BAAADN010000025.1"/>
</dbReference>
<gene>
    <name evidence="1" type="ORF">GCM10008985_16450</name>
    <name evidence="2" type="ORF">MUK72_17155</name>
</gene>
<dbReference type="Proteomes" id="UP001500962">
    <property type="component" value="Unassembled WGS sequence"/>
</dbReference>
<reference evidence="2" key="2">
    <citation type="submission" date="2022-04" db="EMBL/GenBank/DDBJ databases">
        <title>Sequencing and genomic assembly of Halococcus dombrowskii.</title>
        <authorList>
            <person name="Lim S.W."/>
            <person name="MacLea K.S."/>
        </authorList>
    </citation>
    <scope>NUCLEOTIDE SEQUENCE</scope>
    <source>
        <strain evidence="2">H4</strain>
        <plasmid evidence="2">unnamed2</plasmid>
    </source>
</reference>
<dbReference type="GeneID" id="71763613"/>
<reference evidence="1" key="3">
    <citation type="submission" date="2023-12" db="EMBL/GenBank/DDBJ databases">
        <authorList>
            <person name="Sun Q."/>
            <person name="Inoue M."/>
        </authorList>
    </citation>
    <scope>NUCLEOTIDE SEQUENCE</scope>
    <source>
        <strain evidence="1">JCM 12289</strain>
    </source>
</reference>
<dbReference type="EMBL" id="BAAADN010000025">
    <property type="protein sequence ID" value="GAA0460679.1"/>
    <property type="molecule type" value="Genomic_DNA"/>
</dbReference>
<evidence type="ECO:0000313" key="4">
    <source>
        <dbReference type="Proteomes" id="UP001500962"/>
    </source>
</evidence>
<dbReference type="KEGG" id="hdo:MUK72_17155"/>
<reference evidence="1" key="1">
    <citation type="journal article" date="2014" name="Int. J. Syst. Evol. Microbiol.">
        <title>Complete genome sequence of Corynebacterium casei LMG S-19264T (=DSM 44701T), isolated from a smear-ripened cheese.</title>
        <authorList>
            <consortium name="US DOE Joint Genome Institute (JGI-PGF)"/>
            <person name="Walter F."/>
            <person name="Albersmeier A."/>
            <person name="Kalinowski J."/>
            <person name="Ruckert C."/>
        </authorList>
    </citation>
    <scope>NUCLEOTIDE SEQUENCE</scope>
    <source>
        <strain evidence="1">JCM 12289</strain>
    </source>
</reference>
<dbReference type="EMBL" id="CP095007">
    <property type="protein sequence ID" value="UOO96939.1"/>
    <property type="molecule type" value="Genomic_DNA"/>
</dbReference>
<accession>A0AAV3SGT2</accession>
<evidence type="ECO:0000313" key="1">
    <source>
        <dbReference type="EMBL" id="GAA0460679.1"/>
    </source>
</evidence>
<dbReference type="Proteomes" id="UP000830542">
    <property type="component" value="Plasmid unnamed2"/>
</dbReference>
<dbReference type="Pfam" id="PF19106">
    <property type="entry name" value="DUF5793"/>
    <property type="match status" value="1"/>
</dbReference>
<evidence type="ECO:0000313" key="3">
    <source>
        <dbReference type="Proteomes" id="UP000830542"/>
    </source>
</evidence>
<sequence>MQGDQFTIGFTTTELAVTGEDSGQPVLRLSFDGSRDSLQELLRERLRDDISEEAVDVSFRSLSPIDKMGEGVLSLSDRVTGAYVLEIRTQREPILEFVHSVREYADRTGHEAAYRIVMQANAETVTVFEKTLLLVYDANGTLRRHASLIPSDIEL</sequence>
<keyword evidence="2" id="KW-0614">Plasmid</keyword>
<evidence type="ECO:0000313" key="2">
    <source>
        <dbReference type="EMBL" id="UOO96939.1"/>
    </source>
</evidence>
<protein>
    <submittedName>
        <fullName evidence="2">DUF5793 family protein</fullName>
    </submittedName>
</protein>
<keyword evidence="3" id="KW-1185">Reference proteome</keyword>
<proteinExistence type="predicted"/>